<dbReference type="InterPro" id="IPR008949">
    <property type="entry name" value="Isoprenoid_synthase_dom_sf"/>
</dbReference>
<protein>
    <submittedName>
        <fullName evidence="1">Squalene synthase HpnC</fullName>
        <ecNumber evidence="1">2.5.1.21</ecNumber>
    </submittedName>
</protein>
<keyword evidence="2" id="KW-1185">Reference proteome</keyword>
<accession>A0A975FYS8</accession>
<reference evidence="1" key="1">
    <citation type="submission" date="2021-04" db="EMBL/GenBank/DDBJ databases">
        <title>The complete genome sequence of Caulobacter sp. S6.</title>
        <authorList>
            <person name="Tang Y."/>
            <person name="Ouyang W."/>
            <person name="Liu Q."/>
            <person name="Huang B."/>
            <person name="Guo Z."/>
            <person name="Lei P."/>
        </authorList>
    </citation>
    <scope>NUCLEOTIDE SEQUENCE</scope>
    <source>
        <strain evidence="1">S6</strain>
    </source>
</reference>
<dbReference type="EC" id="2.5.1.21" evidence="1"/>
<dbReference type="EMBL" id="CP073078">
    <property type="protein sequence ID" value="QUD87905.1"/>
    <property type="molecule type" value="Genomic_DNA"/>
</dbReference>
<dbReference type="Gene3D" id="1.10.600.10">
    <property type="entry name" value="Farnesyl Diphosphate Synthase"/>
    <property type="match status" value="1"/>
</dbReference>
<dbReference type="PANTHER" id="PTHR31480">
    <property type="entry name" value="BIFUNCTIONAL LYCOPENE CYCLASE/PHYTOENE SYNTHASE"/>
    <property type="match status" value="1"/>
</dbReference>
<dbReference type="InterPro" id="IPR044843">
    <property type="entry name" value="Trans_IPPS_bact-type"/>
</dbReference>
<dbReference type="SUPFAM" id="SSF48576">
    <property type="entry name" value="Terpenoid synthases"/>
    <property type="match status" value="1"/>
</dbReference>
<dbReference type="SFLD" id="SFLDG01018">
    <property type="entry name" value="Squalene/Phytoene_Synthase_Lik"/>
    <property type="match status" value="1"/>
</dbReference>
<dbReference type="SFLD" id="SFLDG01212">
    <property type="entry name" value="Phytoene_synthase_like"/>
    <property type="match status" value="1"/>
</dbReference>
<dbReference type="Pfam" id="PF00494">
    <property type="entry name" value="SQS_PSY"/>
    <property type="match status" value="1"/>
</dbReference>
<dbReference type="AlphaFoldDB" id="A0A975FYS8"/>
<dbReference type="KEGG" id="caul:KCG34_23160"/>
<gene>
    <name evidence="1" type="primary">hpnC</name>
    <name evidence="1" type="ORF">KCG34_23160</name>
</gene>
<keyword evidence="1" id="KW-0808">Transferase</keyword>
<sequence>MTNGADFTSGKDHTNENFPVGSFLIAARHRPVVMAFYRVARQSDDIADHPGLAPVDKLAALKRIEDSLLGKSTEDANAVALRQVLAERGLTDQHALDLLEAFRCDATKQRYADWAELMDYCRYSAAPVGRFMLDVHGEDRATWPASDALCAALQVINHLQDCAEDYREMNRVYVPLDALAEAGLGVEALAEPKSTPALRSVIDRLTRRTDGLLQVSRALAPQVKDAGIGLEVAVIQSIAEAMTRKLLRCDPLAERAKLDKPQQAAAALKGVGAFALIRMGLGKGVKLSQTGAP</sequence>
<proteinExistence type="predicted"/>
<dbReference type="GO" id="GO:0016114">
    <property type="term" value="P:terpenoid biosynthetic process"/>
    <property type="evidence" value="ECO:0007669"/>
    <property type="project" value="UniProtKB-ARBA"/>
</dbReference>
<dbReference type="RefSeq" id="WP_211937956.1">
    <property type="nucleotide sequence ID" value="NZ_CP073078.1"/>
</dbReference>
<evidence type="ECO:0000313" key="1">
    <source>
        <dbReference type="EMBL" id="QUD87905.1"/>
    </source>
</evidence>
<dbReference type="Proteomes" id="UP000676409">
    <property type="component" value="Chromosome"/>
</dbReference>
<dbReference type="InterPro" id="IPR002060">
    <property type="entry name" value="Squ/phyt_synthse"/>
</dbReference>
<name>A0A975FYS8_9CAUL</name>
<dbReference type="GO" id="GO:0051996">
    <property type="term" value="F:squalene synthase [NAD(P)H] activity"/>
    <property type="evidence" value="ECO:0007669"/>
    <property type="project" value="UniProtKB-EC"/>
</dbReference>
<evidence type="ECO:0000313" key="2">
    <source>
        <dbReference type="Proteomes" id="UP000676409"/>
    </source>
</evidence>
<dbReference type="GO" id="GO:0004311">
    <property type="term" value="F:geranylgeranyl diphosphate synthase activity"/>
    <property type="evidence" value="ECO:0007669"/>
    <property type="project" value="InterPro"/>
</dbReference>
<dbReference type="InterPro" id="IPR017827">
    <property type="entry name" value="HSQ_synthase_HpnC"/>
</dbReference>
<dbReference type="CDD" id="cd00683">
    <property type="entry name" value="Trans_IPPS_HH"/>
    <property type="match status" value="1"/>
</dbReference>
<dbReference type="InterPro" id="IPR033904">
    <property type="entry name" value="Trans_IPPS_HH"/>
</dbReference>
<dbReference type="SFLD" id="SFLDS00005">
    <property type="entry name" value="Isoprenoid_Synthase_Type_I"/>
    <property type="match status" value="1"/>
</dbReference>
<dbReference type="NCBIfam" id="TIGR03464">
    <property type="entry name" value="HpnC"/>
    <property type="match status" value="1"/>
</dbReference>
<organism evidence="1 2">
    <name type="scientific">Phenylobacterium montanum</name>
    <dbReference type="NCBI Taxonomy" id="2823693"/>
    <lineage>
        <taxon>Bacteria</taxon>
        <taxon>Pseudomonadati</taxon>
        <taxon>Pseudomonadota</taxon>
        <taxon>Alphaproteobacteria</taxon>
        <taxon>Caulobacterales</taxon>
        <taxon>Caulobacteraceae</taxon>
        <taxon>Phenylobacterium</taxon>
    </lineage>
</organism>